<protein>
    <submittedName>
        <fullName evidence="1">Uncharacterized protein</fullName>
    </submittedName>
</protein>
<dbReference type="RefSeq" id="WP_262311285.1">
    <property type="nucleotide sequence ID" value="NZ_CP106679.1"/>
</dbReference>
<evidence type="ECO:0000313" key="2">
    <source>
        <dbReference type="Proteomes" id="UP001065174"/>
    </source>
</evidence>
<reference evidence="1" key="1">
    <citation type="submission" date="2022-09" db="EMBL/GenBank/DDBJ databases">
        <title>Comparative genomics and taxonomic characterization of three novel marine species of genus Reichenbachiella exhibiting antioxidant and polysaccharide degradation activities.</title>
        <authorList>
            <person name="Muhammad N."/>
            <person name="Lee Y.-J."/>
            <person name="Ko J."/>
            <person name="Kim S.-G."/>
        </authorList>
    </citation>
    <scope>NUCLEOTIDE SEQUENCE</scope>
    <source>
        <strain evidence="1">BKB1-1</strain>
    </source>
</reference>
<evidence type="ECO:0000313" key="1">
    <source>
        <dbReference type="EMBL" id="UXP33859.1"/>
    </source>
</evidence>
<accession>A0ABY6CU50</accession>
<dbReference type="EMBL" id="CP106679">
    <property type="protein sequence ID" value="UXP33859.1"/>
    <property type="molecule type" value="Genomic_DNA"/>
</dbReference>
<gene>
    <name evidence="1" type="ORF">N6H18_07860</name>
</gene>
<sequence length="116" mass="12798">MYEIKADIQKNILILRLEGYMSDEEIKAGVELTISEAKKLKSGYTVINDITKMKPASPLGTEEIKRAQAFVVSNGAAKIIRIVDNPISKMQFNRTSTAAGYHALEAKTVEDALKLV</sequence>
<keyword evidence="2" id="KW-1185">Reference proteome</keyword>
<name>A0ABY6CU50_9BACT</name>
<dbReference type="Proteomes" id="UP001065174">
    <property type="component" value="Chromosome"/>
</dbReference>
<organism evidence="1 2">
    <name type="scientific">Reichenbachiella agarivorans</name>
    <dbReference type="NCBI Taxonomy" id="2979464"/>
    <lineage>
        <taxon>Bacteria</taxon>
        <taxon>Pseudomonadati</taxon>
        <taxon>Bacteroidota</taxon>
        <taxon>Cytophagia</taxon>
        <taxon>Cytophagales</taxon>
        <taxon>Reichenbachiellaceae</taxon>
        <taxon>Reichenbachiella</taxon>
    </lineage>
</organism>
<proteinExistence type="predicted"/>